<comment type="caution">
    <text evidence="1">The sequence shown here is derived from an EMBL/GenBank/DDBJ whole genome shotgun (WGS) entry which is preliminary data.</text>
</comment>
<protein>
    <submittedName>
        <fullName evidence="1">Uncharacterized protein</fullName>
    </submittedName>
</protein>
<evidence type="ECO:0000313" key="2">
    <source>
        <dbReference type="Proteomes" id="UP001601303"/>
    </source>
</evidence>
<proteinExistence type="predicted"/>
<reference evidence="1 2" key="1">
    <citation type="submission" date="2024-10" db="EMBL/GenBank/DDBJ databases">
        <title>The Natural Products Discovery Center: Release of the First 8490 Sequenced Strains for Exploring Actinobacteria Biosynthetic Diversity.</title>
        <authorList>
            <person name="Kalkreuter E."/>
            <person name="Kautsar S.A."/>
            <person name="Yang D."/>
            <person name="Bader C.D."/>
            <person name="Teijaro C.N."/>
            <person name="Fluegel L."/>
            <person name="Davis C.M."/>
            <person name="Simpson J.R."/>
            <person name="Lauterbach L."/>
            <person name="Steele A.D."/>
            <person name="Gui C."/>
            <person name="Meng S."/>
            <person name="Li G."/>
            <person name="Viehrig K."/>
            <person name="Ye F."/>
            <person name="Su P."/>
            <person name="Kiefer A.F."/>
            <person name="Nichols A."/>
            <person name="Cepeda A.J."/>
            <person name="Yan W."/>
            <person name="Fan B."/>
            <person name="Jiang Y."/>
            <person name="Adhikari A."/>
            <person name="Zheng C.-J."/>
            <person name="Schuster L."/>
            <person name="Cowan T.M."/>
            <person name="Smanski M.J."/>
            <person name="Chevrette M.G."/>
            <person name="De Carvalho L.P.S."/>
            <person name="Shen B."/>
        </authorList>
    </citation>
    <scope>NUCLEOTIDE SEQUENCE [LARGE SCALE GENOMIC DNA]</scope>
    <source>
        <strain evidence="1 2">NPDC006488</strain>
    </source>
</reference>
<dbReference type="Proteomes" id="UP001601303">
    <property type="component" value="Unassembled WGS sequence"/>
</dbReference>
<gene>
    <name evidence="1" type="ORF">ACFYNQ_48775</name>
</gene>
<organism evidence="1 2">
    <name type="scientific">Streptomyces hokutonensis</name>
    <dbReference type="NCBI Taxonomy" id="1306990"/>
    <lineage>
        <taxon>Bacteria</taxon>
        <taxon>Bacillati</taxon>
        <taxon>Actinomycetota</taxon>
        <taxon>Actinomycetes</taxon>
        <taxon>Kitasatosporales</taxon>
        <taxon>Streptomycetaceae</taxon>
        <taxon>Streptomyces</taxon>
    </lineage>
</organism>
<sequence>MKAGWLRDTIQPFPAFSEIYVAALKDLHDRIRAADGTATQSSGG</sequence>
<dbReference type="RefSeq" id="WP_388115084.1">
    <property type="nucleotide sequence ID" value="NZ_JBIAHM010000027.1"/>
</dbReference>
<keyword evidence="2" id="KW-1185">Reference proteome</keyword>
<evidence type="ECO:0000313" key="1">
    <source>
        <dbReference type="EMBL" id="MFE9606422.1"/>
    </source>
</evidence>
<name>A0ABW6MJU6_9ACTN</name>
<dbReference type="EMBL" id="JBIAHM010000027">
    <property type="protein sequence ID" value="MFE9606422.1"/>
    <property type="molecule type" value="Genomic_DNA"/>
</dbReference>
<accession>A0ABW6MJU6</accession>